<feature type="compositionally biased region" description="Polar residues" evidence="1">
    <location>
        <begin position="601"/>
        <end position="626"/>
    </location>
</feature>
<dbReference type="EMBL" id="JANEYG010000095">
    <property type="protein sequence ID" value="KAJ8913396.1"/>
    <property type="molecule type" value="Genomic_DNA"/>
</dbReference>
<sequence>MATGVTFSEFNGEVDNWQMYSERLAEYFKANDVGEGKQVAKLLSILSPSTYKLLRDLCFPDLPNKKTFKQLSELLAGHYGHKPVVWHERSMFQDAKQEPGETISQWYARICSLAVDCKYQEEGELKNKLKEKFVTGMIRGRIFNRICEEDATITLEKLVEIAKNKENILSEEGEVKVVRKFQRRGQQFERKERENGADQHGAASKRQDSRPSASSSSRGQLSRGRRRRSTEGFTVTDDITKVCKQCKSCNRKHDVWKLILGPLFQRKYTLKKDSLMLRSYNNSVFKPEGYFVVRVRYGDEEKLIKFYVVEDGAASILGRNWLDAFNVGFSMEWPIDNDEIREQTRQDEELQEVMKYVKEGKWPEEKKENIRSYYNRRHELEVHNGILMTTAHCTTNETPAKLFLNRPVRTRLDLLRETRDEDENIEETYTPAQRHQQKVQDRQVKNYGGRRRRFEVGEKVMVTDYRTVNQRKWTQAEVIMKKGRNTYLCRIEEGKIWKRHTNQIIRRGTVEKGDTEIRITNRKTGVRSYATGAKQARTEEQRTLETRRNPEGTVDSPDESNVGQQDAATGEPETSVLEASAVEADKQERIQQDSRREELNDQGTQVHGNNTLEVTEATQTNSNKDVTPSAERVKVGKDCHSLGRTQEKCRPSRQCCDYKSEAPTDREAQAKKGGVK</sequence>
<accession>A0AAV8VG86</accession>
<feature type="compositionally biased region" description="Basic and acidic residues" evidence="1">
    <location>
        <begin position="536"/>
        <end position="550"/>
    </location>
</feature>
<keyword evidence="3" id="KW-1185">Reference proteome</keyword>
<feature type="compositionally biased region" description="Basic and acidic residues" evidence="1">
    <location>
        <begin position="583"/>
        <end position="599"/>
    </location>
</feature>
<feature type="compositionally biased region" description="Basic and acidic residues" evidence="1">
    <location>
        <begin position="186"/>
        <end position="197"/>
    </location>
</feature>
<dbReference type="PANTHER" id="PTHR37984">
    <property type="entry name" value="PROTEIN CBG26694"/>
    <property type="match status" value="1"/>
</dbReference>
<proteinExistence type="predicted"/>
<evidence type="ECO:0000313" key="3">
    <source>
        <dbReference type="Proteomes" id="UP001159042"/>
    </source>
</evidence>
<evidence type="ECO:0000256" key="1">
    <source>
        <dbReference type="SAM" id="MobiDB-lite"/>
    </source>
</evidence>
<comment type="caution">
    <text evidence="2">The sequence shown here is derived from an EMBL/GenBank/DDBJ whole genome shotgun (WGS) entry which is preliminary data.</text>
</comment>
<organism evidence="2 3">
    <name type="scientific">Exocentrus adspersus</name>
    <dbReference type="NCBI Taxonomy" id="1586481"/>
    <lineage>
        <taxon>Eukaryota</taxon>
        <taxon>Metazoa</taxon>
        <taxon>Ecdysozoa</taxon>
        <taxon>Arthropoda</taxon>
        <taxon>Hexapoda</taxon>
        <taxon>Insecta</taxon>
        <taxon>Pterygota</taxon>
        <taxon>Neoptera</taxon>
        <taxon>Endopterygota</taxon>
        <taxon>Coleoptera</taxon>
        <taxon>Polyphaga</taxon>
        <taxon>Cucujiformia</taxon>
        <taxon>Chrysomeloidea</taxon>
        <taxon>Cerambycidae</taxon>
        <taxon>Lamiinae</taxon>
        <taxon>Acanthocinini</taxon>
        <taxon>Exocentrus</taxon>
    </lineage>
</organism>
<name>A0AAV8VG86_9CUCU</name>
<dbReference type="AlphaFoldDB" id="A0AAV8VG86"/>
<feature type="region of interest" description="Disordered" evidence="1">
    <location>
        <begin position="186"/>
        <end position="230"/>
    </location>
</feature>
<feature type="compositionally biased region" description="Low complexity" evidence="1">
    <location>
        <begin position="210"/>
        <end position="222"/>
    </location>
</feature>
<reference evidence="2 3" key="1">
    <citation type="journal article" date="2023" name="Insect Mol. Biol.">
        <title>Genome sequencing provides insights into the evolution of gene families encoding plant cell wall-degrading enzymes in longhorned beetles.</title>
        <authorList>
            <person name="Shin N.R."/>
            <person name="Okamura Y."/>
            <person name="Kirsch R."/>
            <person name="Pauchet Y."/>
        </authorList>
    </citation>
    <scope>NUCLEOTIDE SEQUENCE [LARGE SCALE GENOMIC DNA]</scope>
    <source>
        <strain evidence="2">EAD_L_NR</strain>
    </source>
</reference>
<dbReference type="InterPro" id="IPR050951">
    <property type="entry name" value="Retrovirus_Pol_polyprotein"/>
</dbReference>
<feature type="region of interest" description="Disordered" evidence="1">
    <location>
        <begin position="522"/>
        <end position="676"/>
    </location>
</feature>
<protein>
    <submittedName>
        <fullName evidence="2">Uncharacterized protein</fullName>
    </submittedName>
</protein>
<dbReference type="Proteomes" id="UP001159042">
    <property type="component" value="Unassembled WGS sequence"/>
</dbReference>
<gene>
    <name evidence="2" type="ORF">NQ315_008789</name>
</gene>
<feature type="compositionally biased region" description="Basic and acidic residues" evidence="1">
    <location>
        <begin position="631"/>
        <end position="670"/>
    </location>
</feature>
<dbReference type="PANTHER" id="PTHR37984:SF5">
    <property type="entry name" value="PROTEIN NYNRIN-LIKE"/>
    <property type="match status" value="1"/>
</dbReference>
<evidence type="ECO:0000313" key="2">
    <source>
        <dbReference type="EMBL" id="KAJ8913396.1"/>
    </source>
</evidence>